<comment type="caution">
    <text evidence="2">The sequence shown here is derived from an EMBL/GenBank/DDBJ whole genome shotgun (WGS) entry which is preliminary data.</text>
</comment>
<evidence type="ECO:0000313" key="2">
    <source>
        <dbReference type="EMBL" id="OXE28564.1"/>
    </source>
</evidence>
<feature type="non-terminal residue" evidence="2">
    <location>
        <position position="93"/>
    </location>
</feature>
<organism evidence="2 3">
    <name type="scientific">Vibrio parahaemolyticus</name>
    <dbReference type="NCBI Taxonomy" id="670"/>
    <lineage>
        <taxon>Bacteria</taxon>
        <taxon>Pseudomonadati</taxon>
        <taxon>Pseudomonadota</taxon>
        <taxon>Gammaproteobacteria</taxon>
        <taxon>Vibrionales</taxon>
        <taxon>Vibrionaceae</taxon>
        <taxon>Vibrio</taxon>
    </lineage>
</organism>
<dbReference type="EMBL" id="NIXT01004215">
    <property type="protein sequence ID" value="OXE28564.1"/>
    <property type="molecule type" value="Genomic_DNA"/>
</dbReference>
<reference evidence="2 3" key="1">
    <citation type="journal article" date="2017" name="Appl. Environ. Microbiol.">
        <title>Parallel evolution of two clades of a major Atlantic endemic Vibrio parahaemolyticus pathogen lineage by independent acquisition of related pathogenicity islands.</title>
        <authorList>
            <person name="Xu F."/>
            <person name="Gonzalez-Escalona N."/>
            <person name="Drees K.P."/>
            <person name="Sebra R.P."/>
            <person name="Cooper V.S."/>
            <person name="Jones S.H."/>
            <person name="Whistler C.A."/>
        </authorList>
    </citation>
    <scope>NUCLEOTIDE SEQUENCE [LARGE SCALE GENOMIC DNA]</scope>
    <source>
        <strain evidence="2 3">MAVP-3</strain>
    </source>
</reference>
<keyword evidence="1" id="KW-0812">Transmembrane</keyword>
<evidence type="ECO:0000313" key="3">
    <source>
        <dbReference type="Proteomes" id="UP000214596"/>
    </source>
</evidence>
<sequence>RELDLLFIESDSLSTGERSAFQRRLAQTSSVLAANAQGSYLANQLLKPDFPNQLVSMKATLEQKLVSFIFWLIVVSGCLLALVSWAVFSKNAV</sequence>
<accession>A0A227J2D4</accession>
<dbReference type="Proteomes" id="UP000214596">
    <property type="component" value="Unassembled WGS sequence"/>
</dbReference>
<keyword evidence="2" id="KW-0808">Transferase</keyword>
<dbReference type="AlphaFoldDB" id="A0A227J2D4"/>
<feature type="transmembrane region" description="Helical" evidence="1">
    <location>
        <begin position="65"/>
        <end position="88"/>
    </location>
</feature>
<protein>
    <submittedName>
        <fullName evidence="2">Histidine phosphotransferase</fullName>
    </submittedName>
</protein>
<dbReference type="GO" id="GO:0016740">
    <property type="term" value="F:transferase activity"/>
    <property type="evidence" value="ECO:0007669"/>
    <property type="project" value="UniProtKB-KW"/>
</dbReference>
<feature type="non-terminal residue" evidence="2">
    <location>
        <position position="1"/>
    </location>
</feature>
<proteinExistence type="predicted"/>
<name>A0A227J2D4_VIBPH</name>
<keyword evidence="1" id="KW-1133">Transmembrane helix</keyword>
<gene>
    <name evidence="2" type="ORF">CA163_33240</name>
</gene>
<keyword evidence="1" id="KW-0472">Membrane</keyword>
<evidence type="ECO:0000256" key="1">
    <source>
        <dbReference type="SAM" id="Phobius"/>
    </source>
</evidence>